<gene>
    <name evidence="1" type="ORF">CA982_20675</name>
</gene>
<reference evidence="1 2" key="1">
    <citation type="submission" date="2017-05" db="EMBL/GenBank/DDBJ databases">
        <title>Biotechnological potential of actinobacteria isolated from South African environments.</title>
        <authorList>
            <person name="Le Roes-Hill M."/>
            <person name="Prins A."/>
            <person name="Durrell K.A."/>
        </authorList>
    </citation>
    <scope>NUCLEOTIDE SEQUENCE [LARGE SCALE GENOMIC DNA]</scope>
    <source>
        <strain evidence="1">BS2</strain>
    </source>
</reference>
<accession>A0A243Q5F8</accession>
<comment type="caution">
    <text evidence="1">The sequence shown here is derived from an EMBL/GenBank/DDBJ whole genome shotgun (WGS) entry which is preliminary data.</text>
</comment>
<evidence type="ECO:0000313" key="2">
    <source>
        <dbReference type="Proteomes" id="UP000194632"/>
    </source>
</evidence>
<protein>
    <submittedName>
        <fullName evidence="1">Uncharacterized protein</fullName>
    </submittedName>
</protein>
<sequence length="128" mass="14196">MDGLHPVLLEEPEPARFFTTMYTPSTTSNDVRASILVSTRESPVTADTARTDAELYPSPAYTYTPVPSDRRASFGHHSFVAASHDDLDEWALTADTLFIKVKYQPGSVSETELWTLAESILRATDSTR</sequence>
<evidence type="ECO:0000313" key="1">
    <source>
        <dbReference type="EMBL" id="OUC76663.1"/>
    </source>
</evidence>
<dbReference type="STRING" id="417102.CA982_20675"/>
<organism evidence="1 2">
    <name type="scientific">Gordonia lacunae</name>
    <dbReference type="NCBI Taxonomy" id="417102"/>
    <lineage>
        <taxon>Bacteria</taxon>
        <taxon>Bacillati</taxon>
        <taxon>Actinomycetota</taxon>
        <taxon>Actinomycetes</taxon>
        <taxon>Mycobacteriales</taxon>
        <taxon>Gordoniaceae</taxon>
        <taxon>Gordonia</taxon>
    </lineage>
</organism>
<name>A0A243Q5F8_9ACTN</name>
<proteinExistence type="predicted"/>
<dbReference type="Proteomes" id="UP000194632">
    <property type="component" value="Unassembled WGS sequence"/>
</dbReference>
<dbReference type="EMBL" id="NGFO01000029">
    <property type="protein sequence ID" value="OUC76663.1"/>
    <property type="molecule type" value="Genomic_DNA"/>
</dbReference>
<keyword evidence="2" id="KW-1185">Reference proteome</keyword>
<dbReference type="AlphaFoldDB" id="A0A243Q5F8"/>